<name>M7N0F0_9BACT</name>
<dbReference type="InterPro" id="IPR007627">
    <property type="entry name" value="RNA_pol_sigma70_r2"/>
</dbReference>
<keyword evidence="3 6" id="KW-0731">Sigma factor</keyword>
<evidence type="ECO:0000256" key="3">
    <source>
        <dbReference type="ARBA" id="ARBA00023082"/>
    </source>
</evidence>
<keyword evidence="5 6" id="KW-0804">Transcription</keyword>
<gene>
    <name evidence="9" type="primary">rpoE_7</name>
    <name evidence="9" type="ORF">ADICEAN_02687</name>
</gene>
<dbReference type="OrthoDB" id="1027298at2"/>
<dbReference type="InterPro" id="IPR014284">
    <property type="entry name" value="RNA_pol_sigma-70_dom"/>
</dbReference>
<sequence>MPEPIHHSLDEISLIELANQGNVAALGELYSRYYQKVVSRCLTLVKNSDTALDLAQDVLIKALEKLPDFHVQASFATWLYAITTNHCLEYLRKENKHSTLPLEEARYISSDTADGDTQLLLLEKKMGSLLDCLSEEERQLLLLKYCDEKSIRQLQELHHLSASAVKMRLKRAKHKLALLFKQAADR</sequence>
<evidence type="ECO:0000256" key="6">
    <source>
        <dbReference type="RuleBase" id="RU000716"/>
    </source>
</evidence>
<dbReference type="InterPro" id="IPR000838">
    <property type="entry name" value="RNA_pol_sigma70_ECF_CS"/>
</dbReference>
<dbReference type="InterPro" id="IPR039425">
    <property type="entry name" value="RNA_pol_sigma-70-like"/>
</dbReference>
<protein>
    <recommendedName>
        <fullName evidence="6">RNA polymerase sigma factor</fullName>
    </recommendedName>
</protein>
<dbReference type="SUPFAM" id="SSF88659">
    <property type="entry name" value="Sigma3 and sigma4 domains of RNA polymerase sigma factors"/>
    <property type="match status" value="1"/>
</dbReference>
<accession>M7N0F0</accession>
<evidence type="ECO:0000256" key="5">
    <source>
        <dbReference type="ARBA" id="ARBA00023163"/>
    </source>
</evidence>
<dbReference type="InterPro" id="IPR013249">
    <property type="entry name" value="RNA_pol_sigma70_r4_t2"/>
</dbReference>
<organism evidence="9 10">
    <name type="scientific">Cesiribacter andamanensis AMV16</name>
    <dbReference type="NCBI Taxonomy" id="1279009"/>
    <lineage>
        <taxon>Bacteria</taxon>
        <taxon>Pseudomonadati</taxon>
        <taxon>Bacteroidota</taxon>
        <taxon>Cytophagia</taxon>
        <taxon>Cytophagales</taxon>
        <taxon>Cesiribacteraceae</taxon>
        <taxon>Cesiribacter</taxon>
    </lineage>
</organism>
<dbReference type="AlphaFoldDB" id="M7N0F0"/>
<comment type="similarity">
    <text evidence="1 6">Belongs to the sigma-70 factor family. ECF subfamily.</text>
</comment>
<feature type="domain" description="RNA polymerase sigma-70 region 2" evidence="7">
    <location>
        <begin position="29"/>
        <end position="96"/>
    </location>
</feature>
<dbReference type="Pfam" id="PF08281">
    <property type="entry name" value="Sigma70_r4_2"/>
    <property type="match status" value="1"/>
</dbReference>
<keyword evidence="2 6" id="KW-0805">Transcription regulation</keyword>
<dbReference type="PANTHER" id="PTHR43133">
    <property type="entry name" value="RNA POLYMERASE ECF-TYPE SIGMA FACTO"/>
    <property type="match status" value="1"/>
</dbReference>
<dbReference type="RefSeq" id="WP_009196077.1">
    <property type="nucleotide sequence ID" value="NZ_AODQ01000070.1"/>
</dbReference>
<dbReference type="InterPro" id="IPR013324">
    <property type="entry name" value="RNA_pol_sigma_r3/r4-like"/>
</dbReference>
<dbReference type="Gene3D" id="1.10.1740.10">
    <property type="match status" value="1"/>
</dbReference>
<evidence type="ECO:0000259" key="8">
    <source>
        <dbReference type="Pfam" id="PF08281"/>
    </source>
</evidence>
<comment type="caution">
    <text evidence="9">The sequence shown here is derived from an EMBL/GenBank/DDBJ whole genome shotgun (WGS) entry which is preliminary data.</text>
</comment>
<reference evidence="9 10" key="1">
    <citation type="journal article" date="2013" name="Genome Announc.">
        <title>Draft Genome Sequence of Cesiribacter andamanensis Strain AMV16T, Isolated from a Soil Sample from a Mud Volcano in the Andaman Islands, India.</title>
        <authorList>
            <person name="Shivaji S."/>
            <person name="Ara S."/>
            <person name="Begum Z."/>
            <person name="Srinivas T.N."/>
            <person name="Singh A."/>
            <person name="Kumar Pinnaka A."/>
        </authorList>
    </citation>
    <scope>NUCLEOTIDE SEQUENCE [LARGE SCALE GENOMIC DNA]</scope>
    <source>
        <strain evidence="9 10">AMV16</strain>
    </source>
</reference>
<dbReference type="Proteomes" id="UP000011910">
    <property type="component" value="Unassembled WGS sequence"/>
</dbReference>
<dbReference type="eggNOG" id="COG1595">
    <property type="taxonomic scope" value="Bacteria"/>
</dbReference>
<dbReference type="GO" id="GO:0006352">
    <property type="term" value="P:DNA-templated transcription initiation"/>
    <property type="evidence" value="ECO:0007669"/>
    <property type="project" value="InterPro"/>
</dbReference>
<evidence type="ECO:0000256" key="1">
    <source>
        <dbReference type="ARBA" id="ARBA00010641"/>
    </source>
</evidence>
<evidence type="ECO:0000313" key="9">
    <source>
        <dbReference type="EMBL" id="EMR02173.1"/>
    </source>
</evidence>
<dbReference type="STRING" id="1279009.ADICEAN_02687"/>
<dbReference type="Pfam" id="PF04542">
    <property type="entry name" value="Sigma70_r2"/>
    <property type="match status" value="1"/>
</dbReference>
<keyword evidence="4 6" id="KW-0238">DNA-binding</keyword>
<dbReference type="NCBIfam" id="TIGR02937">
    <property type="entry name" value="sigma70-ECF"/>
    <property type="match status" value="1"/>
</dbReference>
<proteinExistence type="inferred from homology"/>
<evidence type="ECO:0000256" key="2">
    <source>
        <dbReference type="ARBA" id="ARBA00023015"/>
    </source>
</evidence>
<dbReference type="InterPro" id="IPR036388">
    <property type="entry name" value="WH-like_DNA-bd_sf"/>
</dbReference>
<dbReference type="GO" id="GO:0003677">
    <property type="term" value="F:DNA binding"/>
    <property type="evidence" value="ECO:0007669"/>
    <property type="project" value="UniProtKB-KW"/>
</dbReference>
<dbReference type="GO" id="GO:0016987">
    <property type="term" value="F:sigma factor activity"/>
    <property type="evidence" value="ECO:0007669"/>
    <property type="project" value="UniProtKB-KW"/>
</dbReference>
<feature type="domain" description="RNA polymerase sigma factor 70 region 4 type 2" evidence="8">
    <location>
        <begin position="128"/>
        <end position="176"/>
    </location>
</feature>
<keyword evidence="10" id="KW-1185">Reference proteome</keyword>
<dbReference type="Gene3D" id="1.10.10.10">
    <property type="entry name" value="Winged helix-like DNA-binding domain superfamily/Winged helix DNA-binding domain"/>
    <property type="match status" value="1"/>
</dbReference>
<evidence type="ECO:0000313" key="10">
    <source>
        <dbReference type="Proteomes" id="UP000011910"/>
    </source>
</evidence>
<evidence type="ECO:0000259" key="7">
    <source>
        <dbReference type="Pfam" id="PF04542"/>
    </source>
</evidence>
<evidence type="ECO:0000256" key="4">
    <source>
        <dbReference type="ARBA" id="ARBA00023125"/>
    </source>
</evidence>
<dbReference type="EMBL" id="AODQ01000070">
    <property type="protein sequence ID" value="EMR02173.1"/>
    <property type="molecule type" value="Genomic_DNA"/>
</dbReference>
<dbReference type="PANTHER" id="PTHR43133:SF8">
    <property type="entry name" value="RNA POLYMERASE SIGMA FACTOR HI_1459-RELATED"/>
    <property type="match status" value="1"/>
</dbReference>
<dbReference type="InterPro" id="IPR013325">
    <property type="entry name" value="RNA_pol_sigma_r2"/>
</dbReference>
<dbReference type="PROSITE" id="PS01063">
    <property type="entry name" value="SIGMA70_ECF"/>
    <property type="match status" value="1"/>
</dbReference>
<dbReference type="SUPFAM" id="SSF88946">
    <property type="entry name" value="Sigma2 domain of RNA polymerase sigma factors"/>
    <property type="match status" value="1"/>
</dbReference>